<feature type="domain" description="4Fe-4S ferredoxin-type" evidence="12">
    <location>
        <begin position="183"/>
        <end position="213"/>
    </location>
</feature>
<feature type="domain" description="4Fe-4S His(Cys)3-ligated-type" evidence="14">
    <location>
        <begin position="80"/>
        <end position="120"/>
    </location>
</feature>
<evidence type="ECO:0000313" key="15">
    <source>
        <dbReference type="EMBL" id="MFD1017922.1"/>
    </source>
</evidence>
<dbReference type="InterPro" id="IPR017900">
    <property type="entry name" value="4Fe4S_Fe_S_CS"/>
</dbReference>
<dbReference type="PROSITE" id="PS00198">
    <property type="entry name" value="4FE4S_FER_1"/>
    <property type="match status" value="1"/>
</dbReference>
<keyword evidence="7 15" id="KW-0560">Oxidoreductase</keyword>
<comment type="caution">
    <text evidence="15">The sequence shown here is derived from an EMBL/GenBank/DDBJ whole genome shotgun (WGS) entry which is preliminary data.</text>
</comment>
<dbReference type="Pfam" id="PF01568">
    <property type="entry name" value="Molydop_binding"/>
    <property type="match status" value="1"/>
</dbReference>
<evidence type="ECO:0000256" key="3">
    <source>
        <dbReference type="ARBA" id="ARBA00022485"/>
    </source>
</evidence>
<evidence type="ECO:0000256" key="1">
    <source>
        <dbReference type="ARBA" id="ARBA00001942"/>
    </source>
</evidence>
<dbReference type="CDD" id="cd02753">
    <property type="entry name" value="MopB_Formate-Dh-H"/>
    <property type="match status" value="1"/>
</dbReference>
<dbReference type="SMART" id="SM00929">
    <property type="entry name" value="NADH-G_4Fe-4S_3"/>
    <property type="match status" value="1"/>
</dbReference>
<dbReference type="Gene3D" id="2.20.25.90">
    <property type="entry name" value="ADC-like domains"/>
    <property type="match status" value="1"/>
</dbReference>
<sequence>MEREHTVVTINGTEYLADAGQNLLDLINTTEEKVPQICYNESLGPIETCDTCIVQVNGELKRACGMKVRPGMRVMTNLESVHDAQKAALDTILEKHELYCTVCDYNNGTCEIHNAVADFGLEHQGKEYKATSYETDRSGSFYRYDPNQCILCGRCVEVCQDVQVNETLTIDWARKEPRVIWDNDVPMDQSSCVNCGQCSTVCPCNAMMEVGMEGEAGFLTDQEPSILRSMIELTKKTEPGYGPLFAVSDTEAAMREERIKKTKTVCTYCGVGCSFDVWTKDRKVLKVEPHAQSPANGISTCVKGKFGWDYVNSDERLSKPLIRRGNAFEEVEWDEAIAYVAKRFKEIRDEKGPDALGFISSSKATNEESFLMQKLARQVIGMNNIDNCSRYCQTPATMGLFRTVGHGGDSGSINDIAEASLVITIGSNTAESHPVLASRIKRSQKLFGQKLFVFDLRKHEMAKRADRFHQPKSGTDLIWLSAVTKYILDNGLEDKNFLDEWVNGFDDYRESLEEFTMEYAEEMTEIPKEELIAIAEDIASAEKVAVCWAMGVTQHMRGSDTSTAISNLLLITGNYRRPGTGAYPLRGHNNVQGCSDFGSMPNFFPGYEKTTDDEARARYEKEWGVQLPAEFGMDNHEMIEAIHEGNLTSMFVIGEDTGIVDANINYVTAAFEKLDFFVVQDLFLTSTAEYADVVLPAAPSLEKDGTFTNTERRIQRLYKALEPKGDSKPDWEILMAIAKELGYDWGYTHPGEIMKEAASLAPMFAGVSYDLLEGYDSLQWPVAADGTDSPRLFEDGFPFEDKKAKLYPLEFELKYDTNEEYDLHVNNGRLLEHFHEGNMTYKSEGIARKTPNAFIEVSPELAEERGIKEGAEIKLISEAGEATGVVTVTDRVRGKEVFLPLNDNGKSAVNYLTDNRVDKDSNTPAYKEIAVKMEVMKKKGKSPIPPNNHRRGNPQPQIGVKIEEKWKRSDYQYPGNQVKDNG</sequence>
<dbReference type="InterPro" id="IPR006478">
    <property type="entry name" value="Formate_DH_asu"/>
</dbReference>
<keyword evidence="3" id="KW-0004">4Fe-4S</keyword>
<dbReference type="Pfam" id="PF00384">
    <property type="entry name" value="Molybdopterin"/>
    <property type="match status" value="1"/>
</dbReference>
<evidence type="ECO:0000256" key="7">
    <source>
        <dbReference type="ARBA" id="ARBA00023002"/>
    </source>
</evidence>
<keyword evidence="16" id="KW-1185">Reference proteome</keyword>
<dbReference type="InterPro" id="IPR006656">
    <property type="entry name" value="Mopterin_OxRdtase"/>
</dbReference>
<evidence type="ECO:0000259" key="14">
    <source>
        <dbReference type="PROSITE" id="PS51839"/>
    </source>
</evidence>
<gene>
    <name evidence="15" type="primary">fdhF</name>
    <name evidence="15" type="ORF">ACFQ2J_01815</name>
</gene>
<dbReference type="Pfam" id="PF13510">
    <property type="entry name" value="Fer2_4"/>
    <property type="match status" value="1"/>
</dbReference>
<dbReference type="PROSITE" id="PS00932">
    <property type="entry name" value="MOLYBDOPTERIN_PROK_3"/>
    <property type="match status" value="1"/>
</dbReference>
<dbReference type="InterPro" id="IPR006657">
    <property type="entry name" value="MoPterin_dinucl-bd_dom"/>
</dbReference>
<dbReference type="InterPro" id="IPR006655">
    <property type="entry name" value="Mopterin_OxRdtase_prok_CS"/>
</dbReference>
<dbReference type="Gene3D" id="3.40.228.10">
    <property type="entry name" value="Dimethylsulfoxide Reductase, domain 2"/>
    <property type="match status" value="1"/>
</dbReference>
<evidence type="ECO:0000256" key="5">
    <source>
        <dbReference type="ARBA" id="ARBA00022714"/>
    </source>
</evidence>
<dbReference type="Pfam" id="PF10588">
    <property type="entry name" value="NADH-G_4Fe-4S_3"/>
    <property type="match status" value="1"/>
</dbReference>
<evidence type="ECO:0000259" key="13">
    <source>
        <dbReference type="PROSITE" id="PS51669"/>
    </source>
</evidence>
<comment type="cofactor">
    <cofactor evidence="10">
        <name>[2Fe-2S] cluster</name>
        <dbReference type="ChEBI" id="CHEBI:190135"/>
    </cofactor>
</comment>
<evidence type="ECO:0000256" key="9">
    <source>
        <dbReference type="ARBA" id="ARBA00023014"/>
    </source>
</evidence>
<dbReference type="Gene3D" id="3.40.50.740">
    <property type="match status" value="1"/>
</dbReference>
<dbReference type="PROSITE" id="PS00551">
    <property type="entry name" value="MOLYBDOPTERIN_PROK_1"/>
    <property type="match status" value="1"/>
</dbReference>
<dbReference type="InterPro" id="IPR041924">
    <property type="entry name" value="Formate_Dh-H_N"/>
</dbReference>
<dbReference type="GO" id="GO:0008863">
    <property type="term" value="F:formate dehydrogenase (NAD+) activity"/>
    <property type="evidence" value="ECO:0007669"/>
    <property type="project" value="UniProtKB-EC"/>
</dbReference>
<keyword evidence="9" id="KW-0411">Iron-sulfur</keyword>
<evidence type="ECO:0000313" key="16">
    <source>
        <dbReference type="Proteomes" id="UP001596990"/>
    </source>
</evidence>
<dbReference type="InterPro" id="IPR006963">
    <property type="entry name" value="Mopterin_OxRdtase_4Fe-4S_dom"/>
</dbReference>
<keyword evidence="4" id="KW-0500">Molybdenum</keyword>
<dbReference type="PANTHER" id="PTHR43105:SF14">
    <property type="entry name" value="FORMATE DEHYDROGENASE H"/>
    <property type="match status" value="1"/>
</dbReference>
<keyword evidence="5" id="KW-0001">2Fe-2S</keyword>
<evidence type="ECO:0000256" key="4">
    <source>
        <dbReference type="ARBA" id="ARBA00022505"/>
    </source>
</evidence>
<feature type="domain" description="4Fe-4S ferredoxin-type" evidence="12">
    <location>
        <begin position="140"/>
        <end position="169"/>
    </location>
</feature>
<reference evidence="16" key="1">
    <citation type="journal article" date="2019" name="Int. J. Syst. Evol. Microbiol.">
        <title>The Global Catalogue of Microorganisms (GCM) 10K type strain sequencing project: providing services to taxonomists for standard genome sequencing and annotation.</title>
        <authorList>
            <consortium name="The Broad Institute Genomics Platform"/>
            <consortium name="The Broad Institute Genome Sequencing Center for Infectious Disease"/>
            <person name="Wu L."/>
            <person name="Ma J."/>
        </authorList>
    </citation>
    <scope>NUCLEOTIDE SEQUENCE [LARGE SCALE GENOMIC DNA]</scope>
    <source>
        <strain evidence="16">CCUG 56607</strain>
    </source>
</reference>
<dbReference type="InterPro" id="IPR036010">
    <property type="entry name" value="2Fe-2S_ferredoxin-like_sf"/>
</dbReference>
<dbReference type="Proteomes" id="UP001596990">
    <property type="component" value="Unassembled WGS sequence"/>
</dbReference>
<feature type="domain" description="4Fe-4S Mo/W bis-MGD-type" evidence="13">
    <location>
        <begin position="259"/>
        <end position="315"/>
    </location>
</feature>
<dbReference type="InterPro" id="IPR017896">
    <property type="entry name" value="4Fe4S_Fe-S-bd"/>
</dbReference>
<proteinExistence type="predicted"/>
<dbReference type="SUPFAM" id="SSF54862">
    <property type="entry name" value="4Fe-4S ferredoxins"/>
    <property type="match status" value="1"/>
</dbReference>
<dbReference type="InterPro" id="IPR027467">
    <property type="entry name" value="MopterinOxRdtase_cofactor_BS"/>
</dbReference>
<dbReference type="Pfam" id="PF04879">
    <property type="entry name" value="Molybdop_Fe4S4"/>
    <property type="match status" value="1"/>
</dbReference>
<dbReference type="PIRSF" id="PIRSF036643">
    <property type="entry name" value="FDH_alpha"/>
    <property type="match status" value="1"/>
</dbReference>
<evidence type="ECO:0000256" key="11">
    <source>
        <dbReference type="SAM" id="MobiDB-lite"/>
    </source>
</evidence>
<organism evidence="15 16">
    <name type="scientific">Thalassobacillus hwangdonensis</name>
    <dbReference type="NCBI Taxonomy" id="546108"/>
    <lineage>
        <taxon>Bacteria</taxon>
        <taxon>Bacillati</taxon>
        <taxon>Bacillota</taxon>
        <taxon>Bacilli</taxon>
        <taxon>Bacillales</taxon>
        <taxon>Bacillaceae</taxon>
        <taxon>Thalassobacillus</taxon>
    </lineage>
</organism>
<evidence type="ECO:0000256" key="6">
    <source>
        <dbReference type="ARBA" id="ARBA00022723"/>
    </source>
</evidence>
<feature type="compositionally biased region" description="Basic and acidic residues" evidence="11">
    <location>
        <begin position="961"/>
        <end position="970"/>
    </location>
</feature>
<evidence type="ECO:0000256" key="8">
    <source>
        <dbReference type="ARBA" id="ARBA00023004"/>
    </source>
</evidence>
<dbReference type="InterPro" id="IPR050123">
    <property type="entry name" value="Prok_molybdopt-oxidoreductase"/>
</dbReference>
<dbReference type="InterPro" id="IPR019574">
    <property type="entry name" value="NADH_UbQ_OxRdtase_Gsu_4Fe4S-bd"/>
</dbReference>
<comment type="cofactor">
    <cofactor evidence="2">
        <name>[4Fe-4S] cluster</name>
        <dbReference type="ChEBI" id="CHEBI:49883"/>
    </cofactor>
</comment>
<dbReference type="SUPFAM" id="SSF50692">
    <property type="entry name" value="ADC-like"/>
    <property type="match status" value="1"/>
</dbReference>
<dbReference type="RefSeq" id="WP_386056043.1">
    <property type="nucleotide sequence ID" value="NZ_JBHTKL010000001.1"/>
</dbReference>
<name>A0ABW3KXR5_9BACI</name>
<dbReference type="PANTHER" id="PTHR43105">
    <property type="entry name" value="RESPIRATORY NITRATE REDUCTASE"/>
    <property type="match status" value="1"/>
</dbReference>
<evidence type="ECO:0000256" key="10">
    <source>
        <dbReference type="ARBA" id="ARBA00034078"/>
    </source>
</evidence>
<dbReference type="SUPFAM" id="SSF54292">
    <property type="entry name" value="2Fe-2S ferredoxin-like"/>
    <property type="match status" value="1"/>
</dbReference>
<protein>
    <submittedName>
        <fullName evidence="15">Formate dehydrogenase subunit alpha</fullName>
        <ecNumber evidence="15">1.17.1.9</ecNumber>
    </submittedName>
</protein>
<dbReference type="PROSITE" id="PS51669">
    <property type="entry name" value="4FE4S_MOW_BIS_MGD"/>
    <property type="match status" value="1"/>
</dbReference>
<evidence type="ECO:0000256" key="2">
    <source>
        <dbReference type="ARBA" id="ARBA00001966"/>
    </source>
</evidence>
<feature type="region of interest" description="Disordered" evidence="11">
    <location>
        <begin position="937"/>
        <end position="982"/>
    </location>
</feature>
<dbReference type="NCBIfam" id="TIGR01591">
    <property type="entry name" value="Fdh-alpha"/>
    <property type="match status" value="1"/>
</dbReference>
<dbReference type="Pfam" id="PF12838">
    <property type="entry name" value="Fer4_7"/>
    <property type="match status" value="1"/>
</dbReference>
<dbReference type="Gene3D" id="2.40.40.20">
    <property type="match status" value="1"/>
</dbReference>
<dbReference type="EMBL" id="JBHTKL010000001">
    <property type="protein sequence ID" value="MFD1017922.1"/>
    <property type="molecule type" value="Genomic_DNA"/>
</dbReference>
<keyword evidence="6" id="KW-0479">Metal-binding</keyword>
<dbReference type="SUPFAM" id="SSF53706">
    <property type="entry name" value="Formate dehydrogenase/DMSO reductase, domains 1-3"/>
    <property type="match status" value="1"/>
</dbReference>
<dbReference type="EC" id="1.17.1.9" evidence="15"/>
<accession>A0ABW3KXR5</accession>
<dbReference type="PROSITE" id="PS51379">
    <property type="entry name" value="4FE4S_FER_2"/>
    <property type="match status" value="2"/>
</dbReference>
<dbReference type="Gene3D" id="3.30.70.20">
    <property type="match status" value="1"/>
</dbReference>
<dbReference type="PROSITE" id="PS51839">
    <property type="entry name" value="4FE4S_HC3"/>
    <property type="match status" value="1"/>
</dbReference>
<keyword evidence="8" id="KW-0408">Iron</keyword>
<evidence type="ECO:0000259" key="12">
    <source>
        <dbReference type="PROSITE" id="PS51379"/>
    </source>
</evidence>
<dbReference type="SMART" id="SM00926">
    <property type="entry name" value="Molybdop_Fe4S4"/>
    <property type="match status" value="1"/>
</dbReference>
<comment type="cofactor">
    <cofactor evidence="1">
        <name>Mo-bis(molybdopterin guanine dinucleotide)</name>
        <dbReference type="ChEBI" id="CHEBI:60539"/>
    </cofactor>
</comment>
<dbReference type="Gene3D" id="3.10.20.740">
    <property type="match status" value="1"/>
</dbReference>
<dbReference type="InterPro" id="IPR009010">
    <property type="entry name" value="Asp_de-COase-like_dom_sf"/>
</dbReference>